<name>A0A1G6Z6N4_9ACTN</name>
<evidence type="ECO:0000313" key="2">
    <source>
        <dbReference type="Proteomes" id="UP000198949"/>
    </source>
</evidence>
<keyword evidence="2" id="KW-1185">Reference proteome</keyword>
<gene>
    <name evidence="1" type="ORF">SAMN05216270_11048</name>
</gene>
<sequence>MGDRNFDPEATREVAQNAVPTIATAYAELSEKVVDAGENMENGGVSEEMNAYFTDYHLLLRNATTETSFERYHDFAFYTPERFSDAEIDYSTELGADSAWQASRITAQETPTVKSEQRVMATAVLLGDFYVLEILVRFEPGTVQRADCGPIAGEDCVMTATSMAEFLATSGHLEELHAGLETAVDGTA</sequence>
<dbReference type="RefSeq" id="WP_091037767.1">
    <property type="nucleotide sequence ID" value="NZ_FNAD01000010.1"/>
</dbReference>
<organism evidence="1 2">
    <name type="scientific">Glycomyces harbinensis</name>
    <dbReference type="NCBI Taxonomy" id="58114"/>
    <lineage>
        <taxon>Bacteria</taxon>
        <taxon>Bacillati</taxon>
        <taxon>Actinomycetota</taxon>
        <taxon>Actinomycetes</taxon>
        <taxon>Glycomycetales</taxon>
        <taxon>Glycomycetaceae</taxon>
        <taxon>Glycomyces</taxon>
    </lineage>
</organism>
<reference evidence="2" key="1">
    <citation type="submission" date="2016-10" db="EMBL/GenBank/DDBJ databases">
        <authorList>
            <person name="Varghese N."/>
            <person name="Submissions S."/>
        </authorList>
    </citation>
    <scope>NUCLEOTIDE SEQUENCE [LARGE SCALE GENOMIC DNA]</scope>
    <source>
        <strain evidence="2">CGMCC 4.3516</strain>
    </source>
</reference>
<proteinExistence type="predicted"/>
<dbReference type="Proteomes" id="UP000198949">
    <property type="component" value="Unassembled WGS sequence"/>
</dbReference>
<accession>A0A1G6Z6N4</accession>
<evidence type="ECO:0000313" key="1">
    <source>
        <dbReference type="EMBL" id="SDD97486.1"/>
    </source>
</evidence>
<dbReference type="OrthoDB" id="9988113at2"/>
<dbReference type="AlphaFoldDB" id="A0A1G6Z6N4"/>
<dbReference type="STRING" id="58114.SAMN05216270_11048"/>
<dbReference type="EMBL" id="FNAD01000010">
    <property type="protein sequence ID" value="SDD97486.1"/>
    <property type="molecule type" value="Genomic_DNA"/>
</dbReference>
<protein>
    <submittedName>
        <fullName evidence="1">Uncharacterized protein</fullName>
    </submittedName>
</protein>